<evidence type="ECO:0000256" key="6">
    <source>
        <dbReference type="ARBA" id="ARBA00022525"/>
    </source>
</evidence>
<gene>
    <name evidence="22" type="ORF">SYNTR_2070</name>
</gene>
<evidence type="ECO:0000256" key="2">
    <source>
        <dbReference type="ARBA" id="ARBA00004371"/>
    </source>
</evidence>
<keyword evidence="17" id="KW-0325">Glycoprotein</keyword>
<sequence>MIKTKQIKSDLEKLCIGVGERPVGSQNNRRATKYVAERLMESNFDVTLPEFKCIDWEYGNLNFIVGEEKVNAKIGPYSVSCNIESYFEVASSFEELKSKDFKGKIAVLYGDLCKEQLMPKNFTFYNPEHHKQIISLLEQKDPLAIVAITSKNAELAGALYPFPLIEDGDFDIPSVYLTAKEGEKILSQLGKKVKLQFNSNRIVSQGCNVVGVKKGKTSEKIVLCAHIDTKKETPGALDNATGITLLLTIADLLKDYNGKYGIEIVALNGEDYYANSGQMLYLELNKNKYEEIALAINADGIGSKGNRTTFCTFNCNDLTNNLISKVFNNKDHFIKTAPWYQSDHMLFVINDRPAVALCSENMEEICSQIAHTSIDTIDQVDSGIIYEISQTLVKLINQMNLAK</sequence>
<evidence type="ECO:0000313" key="22">
    <source>
        <dbReference type="EMBL" id="QGU00664.1"/>
    </source>
</evidence>
<evidence type="ECO:0000256" key="17">
    <source>
        <dbReference type="ARBA" id="ARBA00023180"/>
    </source>
</evidence>
<dbReference type="GO" id="GO:0070573">
    <property type="term" value="F:metallodipeptidase activity"/>
    <property type="evidence" value="ECO:0007669"/>
    <property type="project" value="InterPro"/>
</dbReference>
<keyword evidence="6" id="KW-0964">Secreted</keyword>
<keyword evidence="13" id="KW-0862">Zinc</keyword>
<dbReference type="InterPro" id="IPR007484">
    <property type="entry name" value="Peptidase_M28"/>
</dbReference>
<keyword evidence="15" id="KW-0482">Metalloprotease</keyword>
<evidence type="ECO:0000256" key="7">
    <source>
        <dbReference type="ARBA" id="ARBA00022645"/>
    </source>
</evidence>
<dbReference type="GO" id="GO:0005764">
    <property type="term" value="C:lysosome"/>
    <property type="evidence" value="ECO:0007669"/>
    <property type="project" value="UniProtKB-SubCell"/>
</dbReference>
<dbReference type="KEGG" id="salq:SYNTR_2070"/>
<dbReference type="SUPFAM" id="SSF53187">
    <property type="entry name" value="Zn-dependent exopeptidases"/>
    <property type="match status" value="1"/>
</dbReference>
<dbReference type="EMBL" id="CP046457">
    <property type="protein sequence ID" value="QGU00664.1"/>
    <property type="molecule type" value="Genomic_DNA"/>
</dbReference>
<dbReference type="PANTHER" id="PTHR12053:SF3">
    <property type="entry name" value="CARBOXYPEPTIDASE Q"/>
    <property type="match status" value="1"/>
</dbReference>
<dbReference type="Gene3D" id="3.40.630.10">
    <property type="entry name" value="Zn peptidases"/>
    <property type="match status" value="1"/>
</dbReference>
<keyword evidence="22" id="KW-0031">Aminopeptidase</keyword>
<evidence type="ECO:0000256" key="11">
    <source>
        <dbReference type="ARBA" id="ARBA00022801"/>
    </source>
</evidence>
<dbReference type="InterPro" id="IPR039866">
    <property type="entry name" value="CPQ"/>
</dbReference>
<dbReference type="RefSeq" id="WP_156204423.1">
    <property type="nucleotide sequence ID" value="NZ_CP046457.1"/>
</dbReference>
<keyword evidence="11" id="KW-0378">Hydrolase</keyword>
<comment type="subcellular location">
    <subcellularLocation>
        <location evidence="1">Endoplasmic reticulum</location>
    </subcellularLocation>
    <subcellularLocation>
        <location evidence="3">Golgi apparatus</location>
    </subcellularLocation>
    <subcellularLocation>
        <location evidence="2">Lysosome</location>
    </subcellularLocation>
    <subcellularLocation>
        <location evidence="4">Secreted</location>
    </subcellularLocation>
</comment>
<evidence type="ECO:0000256" key="15">
    <source>
        <dbReference type="ARBA" id="ARBA00023049"/>
    </source>
</evidence>
<dbReference type="OrthoDB" id="9789219at2"/>
<evidence type="ECO:0000256" key="9">
    <source>
        <dbReference type="ARBA" id="ARBA00022723"/>
    </source>
</evidence>
<protein>
    <recommendedName>
        <fullName evidence="5">Carboxypeptidase Q</fullName>
    </recommendedName>
    <alternativeName>
        <fullName evidence="20">Plasma glutamate carboxypeptidase</fullName>
    </alternativeName>
</protein>
<dbReference type="GO" id="GO:0004180">
    <property type="term" value="F:carboxypeptidase activity"/>
    <property type="evidence" value="ECO:0007669"/>
    <property type="project" value="UniProtKB-KW"/>
</dbReference>
<keyword evidence="14" id="KW-0333">Golgi apparatus</keyword>
<keyword evidence="23" id="KW-1185">Reference proteome</keyword>
<keyword evidence="10" id="KW-0732">Signal</keyword>
<dbReference type="GO" id="GO:0005576">
    <property type="term" value="C:extracellular region"/>
    <property type="evidence" value="ECO:0007669"/>
    <property type="project" value="UniProtKB-SubCell"/>
</dbReference>
<evidence type="ECO:0000256" key="10">
    <source>
        <dbReference type="ARBA" id="ARBA00022729"/>
    </source>
</evidence>
<evidence type="ECO:0000256" key="8">
    <source>
        <dbReference type="ARBA" id="ARBA00022670"/>
    </source>
</evidence>
<keyword evidence="18" id="KW-0458">Lysosome</keyword>
<dbReference type="Pfam" id="PF04389">
    <property type="entry name" value="Peptidase_M28"/>
    <property type="match status" value="1"/>
</dbReference>
<evidence type="ECO:0000256" key="1">
    <source>
        <dbReference type="ARBA" id="ARBA00004240"/>
    </source>
</evidence>
<proteinExistence type="predicted"/>
<evidence type="ECO:0000256" key="18">
    <source>
        <dbReference type="ARBA" id="ARBA00023228"/>
    </source>
</evidence>
<reference evidence="23" key="1">
    <citation type="journal article" date="2019" name="Microbiology">
        <title>Complete Genome Sequence of an Uncultured Bacterium of the Candidate Phylum Bipolaricaulota.</title>
        <authorList>
            <person name="Kadnikov V.V."/>
            <person name="Mardanov A.V."/>
            <person name="Beletsky A.V."/>
            <person name="Frank Y.A."/>
            <person name="Karnachuk O.V."/>
            <person name="Ravin N.V."/>
        </authorList>
    </citation>
    <scope>NUCLEOTIDE SEQUENCE [LARGE SCALE GENOMIC DNA]</scope>
</reference>
<evidence type="ECO:0000256" key="16">
    <source>
        <dbReference type="ARBA" id="ARBA00023145"/>
    </source>
</evidence>
<accession>A0A6I6DIG9</accession>
<keyword evidence="16" id="KW-0865">Zymogen</keyword>
<evidence type="ECO:0000256" key="19">
    <source>
        <dbReference type="ARBA" id="ARBA00025833"/>
    </source>
</evidence>
<name>A0A6I6DIG9_9FIRM</name>
<keyword evidence="8" id="KW-0645">Protease</keyword>
<evidence type="ECO:0000256" key="12">
    <source>
        <dbReference type="ARBA" id="ARBA00022824"/>
    </source>
</evidence>
<evidence type="ECO:0000259" key="21">
    <source>
        <dbReference type="Pfam" id="PF04389"/>
    </source>
</evidence>
<keyword evidence="9" id="KW-0479">Metal-binding</keyword>
<dbReference type="PANTHER" id="PTHR12053">
    <property type="entry name" value="PROTEASE FAMILY M28 PLASMA GLUTAMATE CARBOXYPEPTIDASE-RELATED"/>
    <property type="match status" value="1"/>
</dbReference>
<comment type="subunit">
    <text evidence="19">Homodimer. The monomeric form is inactive while the homodimer is active.</text>
</comment>
<feature type="domain" description="Peptidase M28" evidence="21">
    <location>
        <begin position="208"/>
        <end position="394"/>
    </location>
</feature>
<keyword evidence="7" id="KW-0121">Carboxypeptidase</keyword>
<keyword evidence="12" id="KW-0256">Endoplasmic reticulum</keyword>
<dbReference type="GO" id="GO:0004177">
    <property type="term" value="F:aminopeptidase activity"/>
    <property type="evidence" value="ECO:0007669"/>
    <property type="project" value="UniProtKB-KW"/>
</dbReference>
<dbReference type="Proteomes" id="UP000426444">
    <property type="component" value="Chromosome"/>
</dbReference>
<evidence type="ECO:0000256" key="4">
    <source>
        <dbReference type="ARBA" id="ARBA00004613"/>
    </source>
</evidence>
<organism evidence="22 23">
    <name type="scientific">Candidatus Syntrophocurvum alkaliphilum</name>
    <dbReference type="NCBI Taxonomy" id="2293317"/>
    <lineage>
        <taxon>Bacteria</taxon>
        <taxon>Bacillati</taxon>
        <taxon>Bacillota</taxon>
        <taxon>Clostridia</taxon>
        <taxon>Eubacteriales</taxon>
        <taxon>Syntrophomonadaceae</taxon>
        <taxon>Candidatus Syntrophocurvum</taxon>
    </lineage>
</organism>
<dbReference type="Gene3D" id="3.50.30.30">
    <property type="match status" value="1"/>
</dbReference>
<evidence type="ECO:0000256" key="13">
    <source>
        <dbReference type="ARBA" id="ARBA00022833"/>
    </source>
</evidence>
<evidence type="ECO:0000256" key="3">
    <source>
        <dbReference type="ARBA" id="ARBA00004555"/>
    </source>
</evidence>
<evidence type="ECO:0000256" key="20">
    <source>
        <dbReference type="ARBA" id="ARBA00033328"/>
    </source>
</evidence>
<evidence type="ECO:0000256" key="14">
    <source>
        <dbReference type="ARBA" id="ARBA00023034"/>
    </source>
</evidence>
<evidence type="ECO:0000313" key="23">
    <source>
        <dbReference type="Proteomes" id="UP000426444"/>
    </source>
</evidence>
<dbReference type="GO" id="GO:0006508">
    <property type="term" value="P:proteolysis"/>
    <property type="evidence" value="ECO:0007669"/>
    <property type="project" value="UniProtKB-KW"/>
</dbReference>
<dbReference type="AlphaFoldDB" id="A0A6I6DIG9"/>
<evidence type="ECO:0000256" key="5">
    <source>
        <dbReference type="ARBA" id="ARBA00014116"/>
    </source>
</evidence>
<dbReference type="GO" id="GO:0046872">
    <property type="term" value="F:metal ion binding"/>
    <property type="evidence" value="ECO:0007669"/>
    <property type="project" value="UniProtKB-KW"/>
</dbReference>